<dbReference type="PANTHER" id="PTHR42194:SF1">
    <property type="entry name" value="UPF0276 PROTEIN HI_1600"/>
    <property type="match status" value="1"/>
</dbReference>
<sequence>MNGLQPYSTGVGLRAPHIDQWLERVRQGDSDGIDWLEIHSENFFDPASREWACLEQIADAYALSFHSIGMSLGSVDPLSESNLAQLKRLVDHFNPALVSDHLSWSSVNGRYFNDLLPLPYTEEALSHFSERVDQVQQLLGRQILIENPTAYMAFAESTISEWQFLNRLVEKTGCGLLLDLNNIYVNSVNLGLQLEPYLAEINWSAVTEIHLAGFTRKQLDDGEILIDTHGSRVSDPVWDLYRRVSAHCDAAALIEWDTDIPELEVLLEEAAKARAIQPQQLETENVARGAA</sequence>
<dbReference type="AlphaFoldDB" id="A0A369WRK9"/>
<dbReference type="PANTHER" id="PTHR42194">
    <property type="entry name" value="UPF0276 PROTEIN HI_1600"/>
    <property type="match status" value="1"/>
</dbReference>
<dbReference type="Proteomes" id="UP000253769">
    <property type="component" value="Unassembled WGS sequence"/>
</dbReference>
<comment type="caution">
    <text evidence="1">The sequence shown here is derived from an EMBL/GenBank/DDBJ whole genome shotgun (WGS) entry which is preliminary data.</text>
</comment>
<dbReference type="EMBL" id="QQOH01000001">
    <property type="protein sequence ID" value="RDE24181.1"/>
    <property type="molecule type" value="Genomic_DNA"/>
</dbReference>
<accession>A0A369WRK9</accession>
<dbReference type="Pfam" id="PF05114">
    <property type="entry name" value="MbnB_TglH_ChrH"/>
    <property type="match status" value="1"/>
</dbReference>
<dbReference type="RefSeq" id="WP_114693765.1">
    <property type="nucleotide sequence ID" value="NZ_QQOH01000001.1"/>
</dbReference>
<gene>
    <name evidence="1" type="ORF">DV711_00865</name>
</gene>
<keyword evidence="2" id="KW-1185">Reference proteome</keyword>
<dbReference type="OrthoDB" id="9763101at2"/>
<dbReference type="InterPro" id="IPR036237">
    <property type="entry name" value="Xyl_isomerase-like_sf"/>
</dbReference>
<dbReference type="SUPFAM" id="SSF51658">
    <property type="entry name" value="Xylose isomerase-like"/>
    <property type="match status" value="1"/>
</dbReference>
<dbReference type="NCBIfam" id="NF003818">
    <property type="entry name" value="PRK05409.1"/>
    <property type="match status" value="1"/>
</dbReference>
<evidence type="ECO:0000313" key="2">
    <source>
        <dbReference type="Proteomes" id="UP000253769"/>
    </source>
</evidence>
<dbReference type="InterPro" id="IPR007801">
    <property type="entry name" value="MbnB/TglH/ChrH"/>
</dbReference>
<name>A0A369WRK9_9GAMM</name>
<proteinExistence type="predicted"/>
<reference evidence="1 2" key="1">
    <citation type="submission" date="2018-07" db="EMBL/GenBank/DDBJ databases">
        <title>Motiliproteus coralliicola sp. nov., a bacterium isolated from Coral.</title>
        <authorList>
            <person name="Wang G."/>
        </authorList>
    </citation>
    <scope>NUCLEOTIDE SEQUENCE [LARGE SCALE GENOMIC DNA]</scope>
    <source>
        <strain evidence="1 2">C34</strain>
    </source>
</reference>
<evidence type="ECO:0000313" key="1">
    <source>
        <dbReference type="EMBL" id="RDE24181.1"/>
    </source>
</evidence>
<protein>
    <submittedName>
        <fullName evidence="1">DUF692 domain-containing protein</fullName>
    </submittedName>
</protein>
<dbReference type="Gene3D" id="3.20.20.150">
    <property type="entry name" value="Divalent-metal-dependent TIM barrel enzymes"/>
    <property type="match status" value="1"/>
</dbReference>
<organism evidence="1 2">
    <name type="scientific">Motiliproteus coralliicola</name>
    <dbReference type="NCBI Taxonomy" id="2283196"/>
    <lineage>
        <taxon>Bacteria</taxon>
        <taxon>Pseudomonadati</taxon>
        <taxon>Pseudomonadota</taxon>
        <taxon>Gammaproteobacteria</taxon>
        <taxon>Oceanospirillales</taxon>
        <taxon>Oceanospirillaceae</taxon>
        <taxon>Motiliproteus</taxon>
    </lineage>
</organism>